<keyword evidence="1" id="KW-0175">Coiled coil</keyword>
<evidence type="ECO:0000313" key="3">
    <source>
        <dbReference type="Proteomes" id="UP000019140"/>
    </source>
</evidence>
<dbReference type="HOGENOM" id="CLU_177745_0_0_7"/>
<accession>W4M870</accession>
<feature type="coiled-coil region" evidence="1">
    <location>
        <begin position="39"/>
        <end position="66"/>
    </location>
</feature>
<evidence type="ECO:0000256" key="1">
    <source>
        <dbReference type="SAM" id="Coils"/>
    </source>
</evidence>
<dbReference type="Proteomes" id="UP000019140">
    <property type="component" value="Unassembled WGS sequence"/>
</dbReference>
<name>W4M870_9BACT</name>
<dbReference type="AlphaFoldDB" id="W4M870"/>
<gene>
    <name evidence="2" type="ORF">ETSY2_18965</name>
</gene>
<proteinExistence type="predicted"/>
<sequence>MQTNTSTAERLHALAELYEQGQASDLMNRTLDKLLHHEAEQSQAQLNQLEADLAEFEHQYNLSSTEFYRQYQAGQMGDDMDYVEWASLVRMADNLKKRLRLLSGEASE</sequence>
<dbReference type="EMBL" id="AZHX01000780">
    <property type="protein sequence ID" value="ETX06126.1"/>
    <property type="molecule type" value="Genomic_DNA"/>
</dbReference>
<evidence type="ECO:0000313" key="2">
    <source>
        <dbReference type="EMBL" id="ETX06126.1"/>
    </source>
</evidence>
<reference evidence="2 3" key="1">
    <citation type="journal article" date="2014" name="Nature">
        <title>An environmental bacterial taxon with a large and distinct metabolic repertoire.</title>
        <authorList>
            <person name="Wilson M.C."/>
            <person name="Mori T."/>
            <person name="Ruckert C."/>
            <person name="Uria A.R."/>
            <person name="Helf M.J."/>
            <person name="Takada K."/>
            <person name="Gernert C."/>
            <person name="Steffens U.A."/>
            <person name="Heycke N."/>
            <person name="Schmitt S."/>
            <person name="Rinke C."/>
            <person name="Helfrich E.J."/>
            <person name="Brachmann A.O."/>
            <person name="Gurgui C."/>
            <person name="Wakimoto T."/>
            <person name="Kracht M."/>
            <person name="Crusemann M."/>
            <person name="Hentschel U."/>
            <person name="Abe I."/>
            <person name="Matsunaga S."/>
            <person name="Kalinowski J."/>
            <person name="Takeyama H."/>
            <person name="Piel J."/>
        </authorList>
    </citation>
    <scope>NUCLEOTIDE SEQUENCE [LARGE SCALE GENOMIC DNA]</scope>
    <source>
        <strain evidence="3">TSY2</strain>
    </source>
</reference>
<organism evidence="2 3">
    <name type="scientific">Candidatus Entotheonella gemina</name>
    <dbReference type="NCBI Taxonomy" id="1429439"/>
    <lineage>
        <taxon>Bacteria</taxon>
        <taxon>Pseudomonadati</taxon>
        <taxon>Nitrospinota/Tectimicrobiota group</taxon>
        <taxon>Candidatus Tectimicrobiota</taxon>
        <taxon>Candidatus Entotheonellia</taxon>
        <taxon>Candidatus Entotheonellales</taxon>
        <taxon>Candidatus Entotheonellaceae</taxon>
        <taxon>Candidatus Entotheonella</taxon>
    </lineage>
</organism>
<protein>
    <submittedName>
        <fullName evidence="2">Uncharacterized protein</fullName>
    </submittedName>
</protein>
<keyword evidence="3" id="KW-1185">Reference proteome</keyword>
<comment type="caution">
    <text evidence="2">The sequence shown here is derived from an EMBL/GenBank/DDBJ whole genome shotgun (WGS) entry which is preliminary data.</text>
</comment>